<dbReference type="PANTHER" id="PTHR10350:SF6">
    <property type="entry name" value="NUCLEAR PORE COMPLEX PROTEIN NUP155"/>
    <property type="match status" value="1"/>
</dbReference>
<evidence type="ECO:0000256" key="3">
    <source>
        <dbReference type="ARBA" id="ARBA00023242"/>
    </source>
</evidence>
<evidence type="ECO:0000256" key="1">
    <source>
        <dbReference type="ARBA" id="ARBA00004123"/>
    </source>
</evidence>
<dbReference type="Pfam" id="PF08801">
    <property type="entry name" value="Nucleoporin_N"/>
    <property type="match status" value="2"/>
</dbReference>
<proteinExistence type="predicted"/>
<keyword evidence="2" id="KW-0813">Transport</keyword>
<protein>
    <recommendedName>
        <fullName evidence="4">Nucleoporin Nup133/Nup155-like N-terminal domain-containing protein</fullName>
    </recommendedName>
</protein>
<organism evidence="5">
    <name type="scientific">Timema poppense</name>
    <name type="common">Walking stick</name>
    <dbReference type="NCBI Taxonomy" id="170557"/>
    <lineage>
        <taxon>Eukaryota</taxon>
        <taxon>Metazoa</taxon>
        <taxon>Ecdysozoa</taxon>
        <taxon>Arthropoda</taxon>
        <taxon>Hexapoda</taxon>
        <taxon>Insecta</taxon>
        <taxon>Pterygota</taxon>
        <taxon>Neoptera</taxon>
        <taxon>Polyneoptera</taxon>
        <taxon>Phasmatodea</taxon>
        <taxon>Timematodea</taxon>
        <taxon>Timematoidea</taxon>
        <taxon>Timematidae</taxon>
        <taxon>Timema</taxon>
    </lineage>
</organism>
<dbReference type="PANTHER" id="PTHR10350">
    <property type="entry name" value="NUCLEAR PORE COMPLEX PROTEIN NUP155"/>
    <property type="match status" value="1"/>
</dbReference>
<name>A0A7R9CIZ6_TIMPO</name>
<reference evidence="5" key="1">
    <citation type="submission" date="2020-11" db="EMBL/GenBank/DDBJ databases">
        <authorList>
            <person name="Tran Van P."/>
        </authorList>
    </citation>
    <scope>NUCLEOTIDE SEQUENCE</scope>
</reference>
<dbReference type="InterPro" id="IPR014908">
    <property type="entry name" value="Nucleoporin_Nup133/Nup155_N"/>
</dbReference>
<keyword evidence="3" id="KW-0539">Nucleus</keyword>
<dbReference type="GO" id="GO:0000972">
    <property type="term" value="P:transcription-dependent tethering of RNA polymerase II gene DNA at nuclear periphery"/>
    <property type="evidence" value="ECO:0007669"/>
    <property type="project" value="TreeGrafter"/>
</dbReference>
<sequence>MVREEDEGWEESTGWRLESRLKGRGGCKGQNDKYKNIRNTTMERSYSVDPSRIQVDSLEMAGKMLEKQMTKDNSFPSLLDLTGILPEAQSSTLSGLSERDYPSANSIPGGNDNVSHLALYDKVFIPPEVVEHFGHMQCNCTMGLFAEISRAWLTIDSDIYVWTYENGNLIQCEIDVLDHRATVTSNKQINTNKIYLFKCLCALFAHRNDVAFFDGLGESIISVGLVKPKSGVFNTFVRHLLVLTTLSEIIVLGVTFSSKSTARTWPRRQDTSTAERVVHVHGELSRATPYPVVTAEGSESDAAVAMVLRDGAGRRILRVVLTHGGTFLRI</sequence>
<dbReference type="InterPro" id="IPR004870">
    <property type="entry name" value="Nucleoporin_Nup155"/>
</dbReference>
<dbReference type="GO" id="GO:0036228">
    <property type="term" value="P:protein localization to nuclear inner membrane"/>
    <property type="evidence" value="ECO:0007669"/>
    <property type="project" value="TreeGrafter"/>
</dbReference>
<feature type="domain" description="Nucleoporin Nup133/Nup155-like N-terminal" evidence="4">
    <location>
        <begin position="122"/>
        <end position="179"/>
    </location>
</feature>
<dbReference type="EMBL" id="OD000077">
    <property type="protein sequence ID" value="CAD7395608.1"/>
    <property type="molecule type" value="Genomic_DNA"/>
</dbReference>
<dbReference type="GO" id="GO:0017056">
    <property type="term" value="F:structural constituent of nuclear pore"/>
    <property type="evidence" value="ECO:0007669"/>
    <property type="project" value="InterPro"/>
</dbReference>
<dbReference type="GO" id="GO:0044611">
    <property type="term" value="C:nuclear pore inner ring"/>
    <property type="evidence" value="ECO:0007669"/>
    <property type="project" value="TreeGrafter"/>
</dbReference>
<dbReference type="AlphaFoldDB" id="A0A7R9CIZ6"/>
<accession>A0A7R9CIZ6</accession>
<comment type="subcellular location">
    <subcellularLocation>
        <location evidence="1">Nucleus</location>
    </subcellularLocation>
</comment>
<feature type="domain" description="Nucleoporin Nup133/Nup155-like N-terminal" evidence="4">
    <location>
        <begin position="208"/>
        <end position="311"/>
    </location>
</feature>
<evidence type="ECO:0000256" key="2">
    <source>
        <dbReference type="ARBA" id="ARBA00022448"/>
    </source>
</evidence>
<evidence type="ECO:0000259" key="4">
    <source>
        <dbReference type="Pfam" id="PF08801"/>
    </source>
</evidence>
<dbReference type="GO" id="GO:0006405">
    <property type="term" value="P:RNA export from nucleus"/>
    <property type="evidence" value="ECO:0007669"/>
    <property type="project" value="TreeGrafter"/>
</dbReference>
<dbReference type="GO" id="GO:0006606">
    <property type="term" value="P:protein import into nucleus"/>
    <property type="evidence" value="ECO:0007669"/>
    <property type="project" value="TreeGrafter"/>
</dbReference>
<gene>
    <name evidence="5" type="ORF">TPSB3V08_LOCUS252</name>
</gene>
<evidence type="ECO:0000313" key="5">
    <source>
        <dbReference type="EMBL" id="CAD7395608.1"/>
    </source>
</evidence>